<dbReference type="EMBL" id="BARV01008628">
    <property type="protein sequence ID" value="GAI06049.1"/>
    <property type="molecule type" value="Genomic_DNA"/>
</dbReference>
<keyword evidence="2" id="KW-0547">Nucleotide-binding</keyword>
<keyword evidence="5" id="KW-0030">Aminoacyl-tRNA synthetase</keyword>
<evidence type="ECO:0000256" key="5">
    <source>
        <dbReference type="ARBA" id="ARBA00023146"/>
    </source>
</evidence>
<accession>X1MI75</accession>
<gene>
    <name evidence="7" type="ORF">S06H3_17284</name>
</gene>
<dbReference type="GO" id="GO:0005524">
    <property type="term" value="F:ATP binding"/>
    <property type="evidence" value="ECO:0007669"/>
    <property type="project" value="UniProtKB-KW"/>
</dbReference>
<sequence length="184" mass="20858">MFVADNETVANKALAPLRCKLAKELKLYDERRFEFVWVVGFPLFEWNENEKRYDSLHHPFTAPVEENLDKLDSDPANVRSQAYDIVINGCEVGGGSIRIHNPKVQQKVFELLKISKSQTQQRFGFFLRALEYGAPPHGGIAIGLDRLIMLLAGTENIRDVIAFPKTQRGQCLLTDAPSEVDQKQ</sequence>
<dbReference type="SUPFAM" id="SSF55681">
    <property type="entry name" value="Class II aaRS and biotin synthetases"/>
    <property type="match status" value="1"/>
</dbReference>
<evidence type="ECO:0000256" key="1">
    <source>
        <dbReference type="ARBA" id="ARBA00022598"/>
    </source>
</evidence>
<dbReference type="PANTHER" id="PTHR22594">
    <property type="entry name" value="ASPARTYL/LYSYL-TRNA SYNTHETASE"/>
    <property type="match status" value="1"/>
</dbReference>
<dbReference type="GO" id="GO:0006422">
    <property type="term" value="P:aspartyl-tRNA aminoacylation"/>
    <property type="evidence" value="ECO:0007669"/>
    <property type="project" value="TreeGrafter"/>
</dbReference>
<feature type="non-terminal residue" evidence="7">
    <location>
        <position position="184"/>
    </location>
</feature>
<keyword evidence="1" id="KW-0436">Ligase</keyword>
<comment type="caution">
    <text evidence="7">The sequence shown here is derived from an EMBL/GenBank/DDBJ whole genome shotgun (WGS) entry which is preliminary data.</text>
</comment>
<proteinExistence type="predicted"/>
<reference evidence="7" key="1">
    <citation type="journal article" date="2014" name="Front. Microbiol.">
        <title>High frequency of phylogenetically diverse reductive dehalogenase-homologous genes in deep subseafloor sedimentary metagenomes.</title>
        <authorList>
            <person name="Kawai M."/>
            <person name="Futagami T."/>
            <person name="Toyoda A."/>
            <person name="Takaki Y."/>
            <person name="Nishi S."/>
            <person name="Hori S."/>
            <person name="Arai W."/>
            <person name="Tsubouchi T."/>
            <person name="Morono Y."/>
            <person name="Uchiyama I."/>
            <person name="Ito T."/>
            <person name="Fujiyama A."/>
            <person name="Inagaki F."/>
            <person name="Takami H."/>
        </authorList>
    </citation>
    <scope>NUCLEOTIDE SEQUENCE</scope>
    <source>
        <strain evidence="7">Expedition CK06-06</strain>
    </source>
</reference>
<organism evidence="7">
    <name type="scientific">marine sediment metagenome</name>
    <dbReference type="NCBI Taxonomy" id="412755"/>
    <lineage>
        <taxon>unclassified sequences</taxon>
        <taxon>metagenomes</taxon>
        <taxon>ecological metagenomes</taxon>
    </lineage>
</organism>
<keyword evidence="4" id="KW-0648">Protein biosynthesis</keyword>
<dbReference type="InterPro" id="IPR045864">
    <property type="entry name" value="aa-tRNA-synth_II/BPL/LPL"/>
</dbReference>
<dbReference type="Pfam" id="PF00152">
    <property type="entry name" value="tRNA-synt_2"/>
    <property type="match status" value="1"/>
</dbReference>
<dbReference type="Gene3D" id="3.30.930.10">
    <property type="entry name" value="Bira Bifunctional Protein, Domain 2"/>
    <property type="match status" value="1"/>
</dbReference>
<dbReference type="PRINTS" id="PR01042">
    <property type="entry name" value="TRNASYNTHASP"/>
</dbReference>
<name>X1MI75_9ZZZZ</name>
<keyword evidence="3" id="KW-0067">ATP-binding</keyword>
<evidence type="ECO:0000256" key="3">
    <source>
        <dbReference type="ARBA" id="ARBA00022840"/>
    </source>
</evidence>
<dbReference type="InterPro" id="IPR002312">
    <property type="entry name" value="Asp/Asn-tRNA-synth_IIb"/>
</dbReference>
<evidence type="ECO:0000259" key="6">
    <source>
        <dbReference type="Pfam" id="PF00152"/>
    </source>
</evidence>
<evidence type="ECO:0000256" key="4">
    <source>
        <dbReference type="ARBA" id="ARBA00022917"/>
    </source>
</evidence>
<dbReference type="GO" id="GO:0004815">
    <property type="term" value="F:aspartate-tRNA ligase activity"/>
    <property type="evidence" value="ECO:0007669"/>
    <property type="project" value="TreeGrafter"/>
</dbReference>
<evidence type="ECO:0000313" key="7">
    <source>
        <dbReference type="EMBL" id="GAI06049.1"/>
    </source>
</evidence>
<dbReference type="PANTHER" id="PTHR22594:SF5">
    <property type="entry name" value="ASPARTATE--TRNA LIGASE, MITOCHONDRIAL"/>
    <property type="match status" value="1"/>
</dbReference>
<dbReference type="AlphaFoldDB" id="X1MI75"/>
<dbReference type="InterPro" id="IPR004364">
    <property type="entry name" value="Aa-tRNA-synt_II"/>
</dbReference>
<feature type="domain" description="Aminoacyl-tRNA synthetase class II (D/K/N)" evidence="6">
    <location>
        <begin position="28"/>
        <end position="167"/>
    </location>
</feature>
<protein>
    <recommendedName>
        <fullName evidence="6">Aminoacyl-tRNA synthetase class II (D/K/N) domain-containing protein</fullName>
    </recommendedName>
</protein>
<evidence type="ECO:0000256" key="2">
    <source>
        <dbReference type="ARBA" id="ARBA00022741"/>
    </source>
</evidence>